<evidence type="ECO:0000259" key="1">
    <source>
        <dbReference type="Pfam" id="PF04167"/>
    </source>
</evidence>
<gene>
    <name evidence="2" type="ORF">SAMN04489750_1943</name>
</gene>
<dbReference type="Gene3D" id="2.40.380.10">
    <property type="entry name" value="FomD-like"/>
    <property type="match status" value="1"/>
</dbReference>
<dbReference type="Proteomes" id="UP000250028">
    <property type="component" value="Unassembled WGS sequence"/>
</dbReference>
<keyword evidence="3" id="KW-1185">Reference proteome</keyword>
<protein>
    <recommendedName>
        <fullName evidence="1">DUF402 domain-containing protein</fullName>
    </recommendedName>
</protein>
<evidence type="ECO:0000313" key="2">
    <source>
        <dbReference type="EMBL" id="SSA34618.1"/>
    </source>
</evidence>
<dbReference type="Pfam" id="PF04167">
    <property type="entry name" value="DUF402"/>
    <property type="match status" value="1"/>
</dbReference>
<dbReference type="SUPFAM" id="SSF159234">
    <property type="entry name" value="FomD-like"/>
    <property type="match status" value="1"/>
</dbReference>
<accession>A0A2Y8ZTM8</accession>
<dbReference type="EMBL" id="UESZ01000001">
    <property type="protein sequence ID" value="SSA34618.1"/>
    <property type="molecule type" value="Genomic_DNA"/>
</dbReference>
<reference evidence="3" key="1">
    <citation type="submission" date="2016-10" db="EMBL/GenBank/DDBJ databases">
        <authorList>
            <person name="Varghese N."/>
            <person name="Submissions S."/>
        </authorList>
    </citation>
    <scope>NUCLEOTIDE SEQUENCE [LARGE SCALE GENOMIC DNA]</scope>
    <source>
        <strain evidence="3">DSM 22951</strain>
    </source>
</reference>
<feature type="domain" description="DUF402" evidence="1">
    <location>
        <begin position="22"/>
        <end position="162"/>
    </location>
</feature>
<proteinExistence type="predicted"/>
<sequence>MDDSARPGTPVHVNFTKWDGRQHWQSDGVLLGDDEYGVWVGFSADTEFYRPGRRVVAKRDHTLLFPRHEGWVGRLYDTGPEGLIRYYIDLATVPVWTTTGSGLEVSMIDLDLDVVERGGQAPYVDDEDEFLEHQKLFGYPDEVIAQARKDADGLLADVQAGRAPFRQDVVRRWVEALRDLS</sequence>
<name>A0A2Y8ZTM8_9MICO</name>
<dbReference type="AlphaFoldDB" id="A0A2Y8ZTM8"/>
<organism evidence="2 3">
    <name type="scientific">Branchiibius hedensis</name>
    <dbReference type="NCBI Taxonomy" id="672460"/>
    <lineage>
        <taxon>Bacteria</taxon>
        <taxon>Bacillati</taxon>
        <taxon>Actinomycetota</taxon>
        <taxon>Actinomycetes</taxon>
        <taxon>Micrococcales</taxon>
        <taxon>Dermacoccaceae</taxon>
        <taxon>Branchiibius</taxon>
    </lineage>
</organism>
<dbReference type="InterPro" id="IPR007295">
    <property type="entry name" value="DUF402"/>
</dbReference>
<dbReference type="RefSeq" id="WP_109685346.1">
    <property type="nucleotide sequence ID" value="NZ_QGDN01000001.1"/>
</dbReference>
<evidence type="ECO:0000313" key="3">
    <source>
        <dbReference type="Proteomes" id="UP000250028"/>
    </source>
</evidence>
<dbReference type="OrthoDB" id="3531052at2"/>
<dbReference type="InterPro" id="IPR035930">
    <property type="entry name" value="FomD-like_sf"/>
</dbReference>